<dbReference type="FunFam" id="1.10.565.10:FF:000028">
    <property type="entry name" value="Nuclear receptor subfamily 0 group B member 2"/>
    <property type="match status" value="1"/>
</dbReference>
<proteinExistence type="inferred from homology"/>
<keyword evidence="11" id="KW-0539">Nucleus</keyword>
<dbReference type="GO" id="GO:0032480">
    <property type="term" value="P:negative regulation of type I interferon production"/>
    <property type="evidence" value="ECO:0007669"/>
    <property type="project" value="InterPro"/>
</dbReference>
<feature type="domain" description="NR LBD" evidence="18">
    <location>
        <begin position="16"/>
        <end position="260"/>
    </location>
</feature>
<gene>
    <name evidence="19" type="ORF">GHT09_001253</name>
    <name evidence="20" type="ORF">MONAX_5E008707</name>
</gene>
<dbReference type="SUPFAM" id="SSF48508">
    <property type="entry name" value="Nuclear receptor ligand-binding domain"/>
    <property type="match status" value="1"/>
</dbReference>
<dbReference type="PROSITE" id="PS51843">
    <property type="entry name" value="NR_LBD"/>
    <property type="match status" value="1"/>
</dbReference>
<dbReference type="GO" id="GO:0048511">
    <property type="term" value="P:rhythmic process"/>
    <property type="evidence" value="ECO:0007669"/>
    <property type="project" value="UniProtKB-KW"/>
</dbReference>
<evidence type="ECO:0000256" key="13">
    <source>
        <dbReference type="ARBA" id="ARBA00072464"/>
    </source>
</evidence>
<dbReference type="PRINTS" id="PR00398">
    <property type="entry name" value="STRDHORMONER"/>
</dbReference>
<sequence length="550" mass="61554">MSASQPGACPCQGATGHPTILYTLLSPSLRPRPSVPPSPSRCLCLQHRPVRLCAPHRTCREALDVLAKTVAFLRNLPSFCQLPPQDQRRLLQGCWGSLFLLGLAQDTVTFEVAEAPVPSILKKILLEEPSSSAGWGQPPDRPQPSLAAVQWLQCCLESFWSLKLGPKEYAYLKGTILFNPDVPGLHASSHIGHLQQEAHWALCEVLEPWYPAGQGRLARVLLTASSLKSIPSSLLGDLFFRPIIGDVDITGLLEDMLLLSVPFEYEDSETVEQEEHVYTAEGEEIPQGTCLADTPAGPYEDLEDEREKEEEESHSDDDDDRGEEWERHEALHEDVTRQERTTEQLFEEEIELKWEKGGSGLVFYTDAQFWQEEEGDFDEQTADDWDVDMSVYYDKDGGDKDARDSVQMRLEQRLRDGQEHGSVIEHQVGTFERHTKGIGRRVMERQGWAEGQGLGSSCSGVPEALDGDGQHPRCKRGLGYHGEKLQPFGQPKRPRGTGLGLISTIYDEPLPQDQRESLLRRQPPTSMKFRTDMAFVRGSTCALDTPSEPK</sequence>
<comment type="similarity">
    <text evidence="3">Belongs to the nuclear hormone receptor family. NR0 subfamily.</text>
</comment>
<evidence type="ECO:0000256" key="10">
    <source>
        <dbReference type="ARBA" id="ARBA00023170"/>
    </source>
</evidence>
<accession>A0A5E4AEW0</accession>
<comment type="function">
    <text evidence="12">Transcriptional regulator that acts as a negative regulator of receptor-dependent signaling pathways. Specifically inhibits transactivation of the nuclear receptor with which it interacts. Inhibits transcriptional activity of NEUROD1 on E-box-containing promoter by interfering with the coactivation function of the p300/CBP-mediated transcription complex for NEUROD1. Essential component of the liver circadian clock which via its interaction with NR1D1 and RORG regulates NPAS2-mediated hepatic lipid metabolism. Regulates the circadian expression of cytochrome P450 (CYP) enzymes. Represses: NR5A2 and HNF4A to down-regulate CYP2C38, NFLI3 to up-regulate CYP2A5, BHLHE41/HNF1A axis to up-regulate CYP1A2, CYP2E1 and CYP3A11, and NR1D1 to up-regulate CYP2B10, CYP4A10 and CYP4A14.</text>
</comment>
<dbReference type="SMART" id="SM00430">
    <property type="entry name" value="HOLI"/>
    <property type="match status" value="1"/>
</dbReference>
<dbReference type="PANTHER" id="PTHR14390">
    <property type="entry name" value="G PATCH DOMAIN CONTAINING PROTEIN 3"/>
    <property type="match status" value="1"/>
</dbReference>
<name>A0A5E4AEW0_MARMO</name>
<evidence type="ECO:0000256" key="12">
    <source>
        <dbReference type="ARBA" id="ARBA00056248"/>
    </source>
</evidence>
<dbReference type="PROSITE" id="PS50174">
    <property type="entry name" value="G_PATCH"/>
    <property type="match status" value="1"/>
</dbReference>
<dbReference type="EMBL" id="WJEC01007804">
    <property type="protein sequence ID" value="KAF7467375.1"/>
    <property type="molecule type" value="Genomic_DNA"/>
</dbReference>
<feature type="compositionally biased region" description="Acidic residues" evidence="16">
    <location>
        <begin position="300"/>
        <end position="323"/>
    </location>
</feature>
<dbReference type="GO" id="GO:0005737">
    <property type="term" value="C:cytoplasm"/>
    <property type="evidence" value="ECO:0007669"/>
    <property type="project" value="UniProtKB-SubCell"/>
</dbReference>
<dbReference type="GO" id="GO:0039536">
    <property type="term" value="P:negative regulation of RIG-I signaling pathway"/>
    <property type="evidence" value="ECO:0007669"/>
    <property type="project" value="InterPro"/>
</dbReference>
<feature type="domain" description="G-patch" evidence="17">
    <location>
        <begin position="435"/>
        <end position="483"/>
    </location>
</feature>
<dbReference type="InterPro" id="IPR040341">
    <property type="entry name" value="GPATCH3"/>
</dbReference>
<keyword evidence="4" id="KW-0488">Methylation</keyword>
<feature type="compositionally biased region" description="Basic and acidic residues" evidence="16">
    <location>
        <begin position="324"/>
        <end position="341"/>
    </location>
</feature>
<evidence type="ECO:0000256" key="7">
    <source>
        <dbReference type="ARBA" id="ARBA00023015"/>
    </source>
</evidence>
<feature type="region of interest" description="Disordered" evidence="16">
    <location>
        <begin position="480"/>
        <end position="501"/>
    </location>
</feature>
<feature type="region of interest" description="Disordered" evidence="16">
    <location>
        <begin position="279"/>
        <end position="341"/>
    </location>
</feature>
<dbReference type="InterPro" id="IPR000536">
    <property type="entry name" value="Nucl_hrmn_rcpt_lig-bd"/>
</dbReference>
<evidence type="ECO:0000256" key="3">
    <source>
        <dbReference type="ARBA" id="ARBA00006647"/>
    </source>
</evidence>
<dbReference type="PANTHER" id="PTHR14390:SF2">
    <property type="entry name" value="G PATCH DOMAIN-CONTAINING PROTEIN 3"/>
    <property type="match status" value="1"/>
</dbReference>
<evidence type="ECO:0000259" key="17">
    <source>
        <dbReference type="PROSITE" id="PS50174"/>
    </source>
</evidence>
<evidence type="ECO:0000256" key="4">
    <source>
        <dbReference type="ARBA" id="ARBA00022481"/>
    </source>
</evidence>
<evidence type="ECO:0000256" key="1">
    <source>
        <dbReference type="ARBA" id="ARBA00004123"/>
    </source>
</evidence>
<dbReference type="EMBL" id="CABDUW010000044">
    <property type="protein sequence ID" value="VTJ55042.1"/>
    <property type="molecule type" value="Genomic_DNA"/>
</dbReference>
<keyword evidence="5" id="KW-0963">Cytoplasm</keyword>
<dbReference type="GO" id="GO:0045892">
    <property type="term" value="P:negative regulation of DNA-templated transcription"/>
    <property type="evidence" value="ECO:0007669"/>
    <property type="project" value="UniProtKB-ARBA"/>
</dbReference>
<keyword evidence="9" id="KW-0804">Transcription</keyword>
<keyword evidence="8" id="KW-0090">Biological rhythms</keyword>
<comment type="subcellular location">
    <subcellularLocation>
        <location evidence="2">Cytoplasm</location>
    </subcellularLocation>
    <subcellularLocation>
        <location evidence="1">Nucleus</location>
    </subcellularLocation>
</comment>
<dbReference type="GO" id="GO:0005634">
    <property type="term" value="C:nucleus"/>
    <property type="evidence" value="ECO:0007669"/>
    <property type="project" value="UniProtKB-SubCell"/>
</dbReference>
<evidence type="ECO:0000256" key="9">
    <source>
        <dbReference type="ARBA" id="ARBA00023163"/>
    </source>
</evidence>
<evidence type="ECO:0000256" key="5">
    <source>
        <dbReference type="ARBA" id="ARBA00022490"/>
    </source>
</evidence>
<reference evidence="19" key="2">
    <citation type="submission" date="2020-08" db="EMBL/GenBank/DDBJ databases">
        <authorList>
            <person name="Shumante A."/>
            <person name="Zimin A.V."/>
            <person name="Puiu D."/>
            <person name="Salzberg S.L."/>
        </authorList>
    </citation>
    <scope>NUCLEOTIDE SEQUENCE</scope>
    <source>
        <strain evidence="19">WC2-LM</strain>
        <tissue evidence="19">Liver</tissue>
    </source>
</reference>
<evidence type="ECO:0000256" key="8">
    <source>
        <dbReference type="ARBA" id="ARBA00023108"/>
    </source>
</evidence>
<evidence type="ECO:0000313" key="19">
    <source>
        <dbReference type="EMBL" id="KAF7467375.1"/>
    </source>
</evidence>
<dbReference type="InterPro" id="IPR000467">
    <property type="entry name" value="G_patch_dom"/>
</dbReference>
<evidence type="ECO:0000256" key="15">
    <source>
        <dbReference type="ARBA" id="ARBA00081893"/>
    </source>
</evidence>
<dbReference type="InterPro" id="IPR001723">
    <property type="entry name" value="Nuclear_hrmn_rcpt"/>
</dbReference>
<dbReference type="GO" id="GO:0045893">
    <property type="term" value="P:positive regulation of DNA-templated transcription"/>
    <property type="evidence" value="ECO:0007669"/>
    <property type="project" value="TreeGrafter"/>
</dbReference>
<dbReference type="SMART" id="SM00443">
    <property type="entry name" value="G_patch"/>
    <property type="match status" value="1"/>
</dbReference>
<reference evidence="20" key="1">
    <citation type="submission" date="2019-04" db="EMBL/GenBank/DDBJ databases">
        <authorList>
            <person name="Alioto T."/>
            <person name="Alioto T."/>
        </authorList>
    </citation>
    <scope>NUCLEOTIDE SEQUENCE [LARGE SCALE GENOMIC DNA]</scope>
</reference>
<evidence type="ECO:0000256" key="16">
    <source>
        <dbReference type="SAM" id="MobiDB-lite"/>
    </source>
</evidence>
<dbReference type="GO" id="GO:0003676">
    <property type="term" value="F:nucleic acid binding"/>
    <property type="evidence" value="ECO:0007669"/>
    <property type="project" value="InterPro"/>
</dbReference>
<dbReference type="Proteomes" id="UP000662637">
    <property type="component" value="Unassembled WGS sequence"/>
</dbReference>
<keyword evidence="10 19" id="KW-0675">Receptor</keyword>
<organism evidence="20">
    <name type="scientific">Marmota monax</name>
    <name type="common">Woodchuck</name>
    <dbReference type="NCBI Taxonomy" id="9995"/>
    <lineage>
        <taxon>Eukaryota</taxon>
        <taxon>Metazoa</taxon>
        <taxon>Chordata</taxon>
        <taxon>Craniata</taxon>
        <taxon>Vertebrata</taxon>
        <taxon>Euteleostomi</taxon>
        <taxon>Mammalia</taxon>
        <taxon>Eutheria</taxon>
        <taxon>Euarchontoglires</taxon>
        <taxon>Glires</taxon>
        <taxon>Rodentia</taxon>
        <taxon>Sciuromorpha</taxon>
        <taxon>Sciuridae</taxon>
        <taxon>Xerinae</taxon>
        <taxon>Marmotini</taxon>
        <taxon>Marmota</taxon>
    </lineage>
</organism>
<evidence type="ECO:0000256" key="11">
    <source>
        <dbReference type="ARBA" id="ARBA00023242"/>
    </source>
</evidence>
<protein>
    <recommendedName>
        <fullName evidence="13">Nuclear receptor subfamily 0 group B member 2</fullName>
    </recommendedName>
    <alternativeName>
        <fullName evidence="15">Orphan nuclear receptor SHP</fullName>
    </alternativeName>
    <alternativeName>
        <fullName evidence="14">Small heterodimer partner</fullName>
    </alternativeName>
</protein>
<evidence type="ECO:0000313" key="20">
    <source>
        <dbReference type="EMBL" id="VTJ55042.1"/>
    </source>
</evidence>
<evidence type="ECO:0000256" key="2">
    <source>
        <dbReference type="ARBA" id="ARBA00004496"/>
    </source>
</evidence>
<dbReference type="Pfam" id="PF01585">
    <property type="entry name" value="G-patch"/>
    <property type="match status" value="1"/>
</dbReference>
<evidence type="ECO:0000256" key="6">
    <source>
        <dbReference type="ARBA" id="ARBA00022491"/>
    </source>
</evidence>
<dbReference type="AlphaFoldDB" id="A0A5E4AEW0"/>
<dbReference type="Gene3D" id="1.10.565.10">
    <property type="entry name" value="Retinoid X Receptor"/>
    <property type="match status" value="1"/>
</dbReference>
<keyword evidence="7" id="KW-0805">Transcription regulation</keyword>
<dbReference type="InterPro" id="IPR035500">
    <property type="entry name" value="NHR-like_dom_sf"/>
</dbReference>
<evidence type="ECO:0000256" key="14">
    <source>
        <dbReference type="ARBA" id="ARBA00078042"/>
    </source>
</evidence>
<evidence type="ECO:0000259" key="18">
    <source>
        <dbReference type="PROSITE" id="PS51843"/>
    </source>
</evidence>
<keyword evidence="6" id="KW-0678">Repressor</keyword>
<dbReference type="Pfam" id="PF00104">
    <property type="entry name" value="Hormone_recep"/>
    <property type="match status" value="1"/>
</dbReference>